<organism evidence="1 2">
    <name type="scientific">Quercus lobata</name>
    <name type="common">Valley oak</name>
    <dbReference type="NCBI Taxonomy" id="97700"/>
    <lineage>
        <taxon>Eukaryota</taxon>
        <taxon>Viridiplantae</taxon>
        <taxon>Streptophyta</taxon>
        <taxon>Embryophyta</taxon>
        <taxon>Tracheophyta</taxon>
        <taxon>Spermatophyta</taxon>
        <taxon>Magnoliopsida</taxon>
        <taxon>eudicotyledons</taxon>
        <taxon>Gunneridae</taxon>
        <taxon>Pentapetalae</taxon>
        <taxon>rosids</taxon>
        <taxon>fabids</taxon>
        <taxon>Fagales</taxon>
        <taxon>Fagaceae</taxon>
        <taxon>Quercus</taxon>
    </lineage>
</organism>
<dbReference type="EMBL" id="LRBV02000012">
    <property type="status" value="NOT_ANNOTATED_CDS"/>
    <property type="molecule type" value="Genomic_DNA"/>
</dbReference>
<protein>
    <recommendedName>
        <fullName evidence="3">Endonuclease/exonuclease/phosphatase family protein</fullName>
    </recommendedName>
</protein>
<dbReference type="Gramene" id="QL12p016138:mrna">
    <property type="protein sequence ID" value="QL12p016138:mrna:CDS:1"/>
    <property type="gene ID" value="QL12p016138"/>
</dbReference>
<dbReference type="InterPro" id="IPR036691">
    <property type="entry name" value="Endo/exonu/phosph_ase_sf"/>
</dbReference>
<dbReference type="InParanoid" id="A0A7N2N2A8"/>
<evidence type="ECO:0008006" key="3">
    <source>
        <dbReference type="Google" id="ProtNLM"/>
    </source>
</evidence>
<dbReference type="SUPFAM" id="SSF56219">
    <property type="entry name" value="DNase I-like"/>
    <property type="match status" value="1"/>
</dbReference>
<reference evidence="1 2" key="1">
    <citation type="journal article" date="2016" name="G3 (Bethesda)">
        <title>First Draft Assembly and Annotation of the Genome of a California Endemic Oak Quercus lobata Nee (Fagaceae).</title>
        <authorList>
            <person name="Sork V.L."/>
            <person name="Fitz-Gibbon S.T."/>
            <person name="Puiu D."/>
            <person name="Crepeau M."/>
            <person name="Gugger P.F."/>
            <person name="Sherman R."/>
            <person name="Stevens K."/>
            <person name="Langley C.H."/>
            <person name="Pellegrini M."/>
            <person name="Salzberg S.L."/>
        </authorList>
    </citation>
    <scope>NUCLEOTIDE SEQUENCE [LARGE SCALE GENOMIC DNA]</scope>
    <source>
        <strain evidence="1 2">cv. SW786</strain>
    </source>
</reference>
<proteinExistence type="predicted"/>
<dbReference type="EnsemblPlants" id="QL12p016138:mrna">
    <property type="protein sequence ID" value="QL12p016138:mrna:CDS:1"/>
    <property type="gene ID" value="QL12p016138"/>
</dbReference>
<evidence type="ECO:0000313" key="2">
    <source>
        <dbReference type="Proteomes" id="UP000594261"/>
    </source>
</evidence>
<keyword evidence="2" id="KW-1185">Reference proteome</keyword>
<dbReference type="Gene3D" id="3.60.10.10">
    <property type="entry name" value="Endonuclease/exonuclease/phosphatase"/>
    <property type="match status" value="1"/>
</dbReference>
<reference evidence="1" key="2">
    <citation type="submission" date="2021-01" db="UniProtKB">
        <authorList>
            <consortium name="EnsemblPlants"/>
        </authorList>
    </citation>
    <scope>IDENTIFICATION</scope>
</reference>
<sequence>MMCASSVNAKVVEFNSHIVAVKISEGYGDWVMVGFYGPCYASKRQKAWTNFSALAESLEDPWTCIGDFNVVIDDEEKFWDKSDSSSMPNFLKDLLLDLGAIDLGLNGRRYARQNKR</sequence>
<dbReference type="AlphaFoldDB" id="A0A7N2N2A8"/>
<evidence type="ECO:0000313" key="1">
    <source>
        <dbReference type="EnsemblPlants" id="QL12p016138:mrna:CDS:1"/>
    </source>
</evidence>
<name>A0A7N2N2A8_QUELO</name>
<accession>A0A7N2N2A8</accession>
<dbReference type="Proteomes" id="UP000594261">
    <property type="component" value="Chromosome 12"/>
</dbReference>